<evidence type="ECO:0000313" key="34">
    <source>
        <dbReference type="EMBL" id="QIM07966.1"/>
    </source>
</evidence>
<comment type="similarity">
    <text evidence="4">Belongs to the Nudix hydrolase family. DIPP subfamily.</text>
</comment>
<evidence type="ECO:0000256" key="3">
    <source>
        <dbReference type="ARBA" id="ARBA00004226"/>
    </source>
</evidence>
<keyword evidence="16" id="KW-1262">Eukaryotic host gene expression shutoff by virus</keyword>
<dbReference type="PANTHER" id="PTHR21340">
    <property type="entry name" value="DIADENOSINE 5,5-P1,P4-TETRAPHOSPHATE PYROPHOSPHOHYDROLASE MUTT"/>
    <property type="match status" value="1"/>
</dbReference>
<dbReference type="RefSeq" id="YP_009703371.1">
    <property type="nucleotide sequence ID" value="NC_044955.1"/>
</dbReference>
<dbReference type="Proteomes" id="UP000266411">
    <property type="component" value="Segment"/>
</dbReference>
<evidence type="ECO:0000313" key="25">
    <source>
        <dbReference type="EMBL" id="AJZ77118.1"/>
    </source>
</evidence>
<evidence type="ECO:0000256" key="17">
    <source>
        <dbReference type="ARBA" id="ARBA00023268"/>
    </source>
</evidence>
<evidence type="ECO:0000256" key="5">
    <source>
        <dbReference type="ARBA" id="ARBA00011249"/>
    </source>
</evidence>
<evidence type="ECO:0000313" key="45">
    <source>
        <dbReference type="Proteomes" id="UP000142390"/>
    </source>
</evidence>
<dbReference type="KEGG" id="vg:41901472"/>
<evidence type="ECO:0000313" key="40">
    <source>
        <dbReference type="EMBL" id="QIM09366.1"/>
    </source>
</evidence>
<evidence type="ECO:0000313" key="27">
    <source>
        <dbReference type="EMBL" id="AOO54459.1"/>
    </source>
</evidence>
<dbReference type="Proteomes" id="UP000594644">
    <property type="component" value="Segment"/>
</dbReference>
<comment type="function">
    <text evidence="21">Decapping enzyme required for the removal of the 5'-end m7GpppN cap tethered to viral and host mRNAs to allow their decay in cells. May therefore accelerate viral and cellular mRNA turnover to eliminate competing host mRNAs and allow stage-specific synthesis of viral proteins. Acceleration of the turnover of cellular transcripts may even promote the shutoff of host protein synthesis. In addition to the mRNA cap, g5R also efficiently hydrolyzes diphosphoinositol polyphosphates. Down-regulation of the level of PP-InsP5 (diphosphoinositol pentakisphosphate) may play a role in viral manipulation of the cellular secretory pathway, a step necessary for the formation of virions. Binds viral and cellular poly(A) mRNAs, thereby decreasing both types of mRNAs.</text>
</comment>
<evidence type="ECO:0000313" key="29">
    <source>
        <dbReference type="EMBL" id="QIM06795.1"/>
    </source>
</evidence>
<gene>
    <name evidence="24" type="primary">D250R</name>
    <name evidence="26" type="synonym">BA71-D250R</name>
    <name evidence="27" type="ORF">AFSV47Ss_0154</name>
    <name evidence="28" type="ORF">ASFVARMWT4_00112</name>
</gene>
<evidence type="ECO:0000256" key="16">
    <source>
        <dbReference type="ARBA" id="ARBA00023247"/>
    </source>
</evidence>
<dbReference type="Proteomes" id="UP000503294">
    <property type="component" value="Segment"/>
</dbReference>
<keyword evidence="15" id="KW-0464">Manganese</keyword>
<keyword evidence="10" id="KW-0378">Hydrolase</keyword>
<evidence type="ECO:0000313" key="36">
    <source>
        <dbReference type="EMBL" id="QIM08434.1"/>
    </source>
</evidence>
<evidence type="ECO:0000313" key="43">
    <source>
        <dbReference type="Proteomes" id="UP000110401"/>
    </source>
</evidence>
<evidence type="ECO:0000313" key="35">
    <source>
        <dbReference type="EMBL" id="QIM08201.1"/>
    </source>
</evidence>
<organismHost>
    <name type="scientific">Phacochoerus africanus</name>
    <name type="common">Warthog</name>
    <dbReference type="NCBI Taxonomy" id="41426"/>
</organismHost>
<dbReference type="EMBL" id="MN270970">
    <property type="protein sequence ID" value="QIM07030.1"/>
    <property type="molecule type" value="Genomic_DNA"/>
</dbReference>
<dbReference type="Proteomes" id="UP001160000">
    <property type="component" value="Segment"/>
</dbReference>
<dbReference type="PROSITE" id="PS51462">
    <property type="entry name" value="NUDIX"/>
    <property type="match status" value="1"/>
</dbReference>
<evidence type="ECO:0000256" key="12">
    <source>
        <dbReference type="ARBA" id="ARBA00022884"/>
    </source>
</evidence>
<evidence type="ECO:0000256" key="20">
    <source>
        <dbReference type="ARBA" id="ARBA00033994"/>
    </source>
</evidence>
<dbReference type="Proteomes" id="UP000502933">
    <property type="component" value="Segment"/>
</dbReference>
<evidence type="ECO:0000313" key="42">
    <source>
        <dbReference type="EMBL" id="QPL12053.1"/>
    </source>
</evidence>
<accession>A0A0A1E3P0</accession>
<evidence type="ECO:0000256" key="10">
    <source>
        <dbReference type="ARBA" id="ARBA00022801"/>
    </source>
</evidence>
<dbReference type="Proteomes" id="UP000503066">
    <property type="component" value="Genome"/>
</dbReference>
<dbReference type="GO" id="GO:0008486">
    <property type="term" value="F:diphosphoinositol-polyphosphate diphosphatase activity"/>
    <property type="evidence" value="ECO:0007669"/>
    <property type="project" value="UniProtKB-EC"/>
</dbReference>
<dbReference type="GO" id="GO:0003723">
    <property type="term" value="F:RNA binding"/>
    <property type="evidence" value="ECO:0007669"/>
    <property type="project" value="UniProtKB-KW"/>
</dbReference>
<dbReference type="EMBL" id="MN270980">
    <property type="protein sequence ID" value="QIM09366.1"/>
    <property type="molecule type" value="Genomic_DNA"/>
</dbReference>
<comment type="cofactor">
    <cofactor evidence="1">
        <name>Mn(2+)</name>
        <dbReference type="ChEBI" id="CHEBI:29035"/>
    </cofactor>
</comment>
<dbReference type="GO" id="GO:0006167">
    <property type="term" value="P:AMP biosynthetic process"/>
    <property type="evidence" value="ECO:0007669"/>
    <property type="project" value="TreeGrafter"/>
</dbReference>
<dbReference type="EMBL" id="MN270972">
    <property type="protein sequence ID" value="QIM07500.1"/>
    <property type="molecule type" value="Genomic_DNA"/>
</dbReference>
<dbReference type="Pfam" id="PF00293">
    <property type="entry name" value="NUDIX"/>
    <property type="match status" value="1"/>
</dbReference>
<dbReference type="GO" id="GO:0044168">
    <property type="term" value="C:host cell rough endoplasmic reticulum"/>
    <property type="evidence" value="ECO:0007669"/>
    <property type="project" value="UniProtKB-SubCell"/>
</dbReference>
<organism evidence="24 43">
    <name type="scientific">African swine fever virus</name>
    <name type="common">ASFV</name>
    <dbReference type="NCBI Taxonomy" id="10497"/>
    <lineage>
        <taxon>Viruses</taxon>
        <taxon>Varidnaviria</taxon>
        <taxon>Bamfordvirae</taxon>
        <taxon>Nucleocytoviricota</taxon>
        <taxon>Pokkesviricetes</taxon>
        <taxon>Asfuvirales</taxon>
        <taxon>Asfarviridae</taxon>
        <taxon>Asfivirus</taxon>
        <taxon>Asfivirus haemorrhagiae</taxon>
    </lineage>
</organism>
<dbReference type="GO" id="GO:0006754">
    <property type="term" value="P:ATP biosynthetic process"/>
    <property type="evidence" value="ECO:0007669"/>
    <property type="project" value="TreeGrafter"/>
</dbReference>
<dbReference type="Proteomes" id="UP000110401">
    <property type="component" value="Segment"/>
</dbReference>
<evidence type="ECO:0000313" key="44">
    <source>
        <dbReference type="Proteomes" id="UP000117635"/>
    </source>
</evidence>
<reference evidence="25" key="5">
    <citation type="journal article" date="2016" name="Virol Rep">
        <title>Genomic analysis of Sardinian 26544/OG10 isolate of African swine fever virus.</title>
        <authorList>
            <person name="Bacciu D."/>
            <person name="Deligios M."/>
            <person name="Sanna G."/>
            <person name="Paola Madrau M."/>
            <person name="Luisa Sanna M."/>
            <person name="Dei Giudici S."/>
            <person name="Oggiano A."/>
        </authorList>
    </citation>
    <scope>NUCLEOTIDE SEQUENCE</scope>
    <source>
        <strain evidence="25">26544/OG10</strain>
    </source>
</reference>
<reference evidence="28" key="8">
    <citation type="submission" date="2020-09" db="EMBL/GenBank/DDBJ databases">
        <authorList>
            <person name="Daniel Perez-Nunez"/>
            <person name="Eva Castillo-Rosa"/>
            <person name="Gonzalo Vigara-Astillero and Yolanda Revilla"/>
        </authorList>
    </citation>
    <scope>NUCLEOTIDE SEQUENCE</scope>
    <source>
        <strain evidence="28">Arm/07/CBM/c4</strain>
    </source>
</reference>
<evidence type="ECO:0000256" key="13">
    <source>
        <dbReference type="ARBA" id="ARBA00022995"/>
    </source>
</evidence>
<keyword evidence="17" id="KW-0511">Multifunctional enzyme</keyword>
<dbReference type="EMBL" id="MN270974">
    <property type="protein sequence ID" value="QIM07966.1"/>
    <property type="molecule type" value="Genomic_DNA"/>
</dbReference>
<evidence type="ECO:0000256" key="7">
    <source>
        <dbReference type="ARBA" id="ARBA00013997"/>
    </source>
</evidence>
<dbReference type="Proteomes" id="UP000501683">
    <property type="component" value="Segment"/>
</dbReference>
<dbReference type="Proteomes" id="UP000502885">
    <property type="component" value="Segment"/>
</dbReference>
<dbReference type="GO" id="GO:0004081">
    <property type="term" value="F:bis(5'-nucleosyl)-tetraphosphatase (asymmetrical) activity"/>
    <property type="evidence" value="ECO:0007669"/>
    <property type="project" value="TreeGrafter"/>
</dbReference>
<dbReference type="EMBL" id="MN270973">
    <property type="protein sequence ID" value="QIM07733.1"/>
    <property type="molecule type" value="Genomic_DNA"/>
</dbReference>
<evidence type="ECO:0000313" key="38">
    <source>
        <dbReference type="EMBL" id="QIM08900.1"/>
    </source>
</evidence>
<dbReference type="KEGG" id="vg:41902179"/>
<dbReference type="Proteomes" id="UP000501487">
    <property type="component" value="Segment"/>
</dbReference>
<keyword evidence="14" id="KW-1038">Host endoplasmic reticulum</keyword>
<evidence type="ECO:0000313" key="32">
    <source>
        <dbReference type="EMBL" id="QIM07500.1"/>
    </source>
</evidence>
<evidence type="ECO:0000313" key="37">
    <source>
        <dbReference type="EMBL" id="QIM08667.1"/>
    </source>
</evidence>
<reference evidence="46 47" key="6">
    <citation type="journal article" date="2020" name="Transbound. Emerg. Dis.">
        <title>The evolution of African swine fever virus in Sardinia (1978 to 2014) as revealed by whole genome sequencing and comparative analysis.</title>
        <authorList>
            <person name="Torresi C."/>
            <person name="Fiori M."/>
            <person name="Bertolotti L."/>
            <person name="Floris M."/>
            <person name="Colitti B."/>
            <person name="Giammarioli M."/>
            <person name="Dei Giudici S."/>
            <person name="Oggiano A."/>
            <person name="Malmberg M."/>
            <person name="De Mia G.M."/>
            <person name="Belak S."/>
            <person name="Granberg F."/>
        </authorList>
    </citation>
    <scope>NUCLEOTIDE SEQUENCE [LARGE SCALE GENOMIC DNA]</scope>
    <source>
        <strain evidence="31">139/Nu/1981</strain>
        <strain evidence="32">140/Or/1985</strain>
        <strain evidence="34">141/Nu/1990</strain>
        <strain evidence="35">142/Nu/1995</strain>
        <strain evidence="40">22653/Ca/2014</strain>
        <strain evidence="37">26/Ss/2004</strain>
        <strain evidence="29">56/Ca/1978</strain>
        <strain evidence="30">57/Ca/1979</strain>
        <strain evidence="36">60/Nu/1997</strain>
        <strain evidence="38">72407/Ss/2005</strain>
        <strain evidence="33">85/Ca/1985</strain>
        <strain evidence="39">97/Ot/2012</strain>
    </source>
</reference>
<reference evidence="27" key="4">
    <citation type="journal article" date="2016" name="Genome Announc.">
        <title>Complete genome sequence of an African swine fever virus isolate from Sardinia, Italy.</title>
        <authorList>
            <person name="Granberg F."/>
            <person name="Torresi C."/>
            <person name="Oggiano A."/>
            <person name="Malmberg M."/>
            <person name="Iscaro C."/>
            <person name="De Mia G.M."/>
            <person name="Sandor B."/>
        </authorList>
    </citation>
    <scope>NUCLEOTIDE SEQUENCE [LARGE SCALE GENOMIC DNA]</scope>
    <source>
        <strain evidence="27">47/Ss/2008</strain>
    </source>
</reference>
<evidence type="ECO:0000256" key="21">
    <source>
        <dbReference type="ARBA" id="ARBA00046236"/>
    </source>
</evidence>
<dbReference type="EMBL" id="MN270977">
    <property type="protein sequence ID" value="QIM08667.1"/>
    <property type="molecule type" value="Genomic_DNA"/>
</dbReference>
<evidence type="ECO:0000256" key="4">
    <source>
        <dbReference type="ARBA" id="ARBA00008266"/>
    </source>
</evidence>
<dbReference type="RefSeq" id="YP_009702668.1">
    <property type="nucleotide sequence ID" value="NC_044943.1"/>
</dbReference>
<comment type="subcellular location">
    <subcellularLocation>
        <location evidence="3">Host rough endoplasmic reticulum</location>
    </subcellularLocation>
</comment>
<dbReference type="Gene3D" id="3.90.79.10">
    <property type="entry name" value="Nucleoside Triphosphate Pyrophosphohydrolase"/>
    <property type="match status" value="1"/>
</dbReference>
<dbReference type="EMBL" id="MN270979">
    <property type="protein sequence ID" value="QIM09133.1"/>
    <property type="molecule type" value="Genomic_DNA"/>
</dbReference>
<comment type="cofactor">
    <cofactor evidence="2">
        <name>Mg(2+)</name>
        <dbReference type="ChEBI" id="CHEBI:18420"/>
    </cofactor>
</comment>
<evidence type="ECO:0000256" key="18">
    <source>
        <dbReference type="ARBA" id="ARBA00030370"/>
    </source>
</evidence>
<evidence type="ECO:0000313" key="31">
    <source>
        <dbReference type="EMBL" id="QIM07265.1"/>
    </source>
</evidence>
<dbReference type="RefSeq" id="YP_009702349.1">
    <property type="nucleotide sequence ID" value="NC_044941.1"/>
</dbReference>
<protein>
    <recommendedName>
        <fullName evidence="7">mRNA-decapping protein g5R</fullName>
        <ecNumber evidence="6">3.6.1.52</ecNumber>
    </recommendedName>
    <alternativeName>
        <fullName evidence="19">ASFV-DP</fullName>
    </alternativeName>
    <alternativeName>
        <fullName evidence="18">Diphosphoinositol polyphosphate phosphohydrolase</fullName>
    </alternativeName>
</protein>
<evidence type="ECO:0000313" key="39">
    <source>
        <dbReference type="EMBL" id="QIM09133.1"/>
    </source>
</evidence>
<sequence>MDTAMQLKTSIGLITCRMNTQNNQIETILVQKRYSLAFSEFIHCHYSINANQGHLIKMFNNMTINERLLVKTLDFDRMWYHIWIETPVYELYHKKYQKFRKNWLLPDNGKKLISLINQAKGSGTLLWEIPKGKPKEDESDLTCAIREFEEETGITREYYQILPEFKKSMSYFDGKTEYKHIYFLAMLCKSLEEPNMNLSLQYENRIAEISKISWQNMEAVRFISKRQSFNLEPIIGPAFNFIKNYLRYKH</sequence>
<keyword evidence="12" id="KW-0694">RNA-binding</keyword>
<dbReference type="Proteomes" id="UP000241813">
    <property type="component" value="Segment"/>
</dbReference>
<evidence type="ECO:0000313" key="47">
    <source>
        <dbReference type="Proteomes" id="UP000500898"/>
    </source>
</evidence>
<evidence type="ECO:0000256" key="2">
    <source>
        <dbReference type="ARBA" id="ARBA00001946"/>
    </source>
</evidence>
<reference evidence="41" key="7">
    <citation type="journal article" date="2020" name="Vaccines (Basel)">
        <title>African Swine Fever Circulation among Free-Ranging Pigs in Sardinia: Data from the Eradication Program.</title>
        <authorList>
            <person name="Franzoni G."/>
            <person name="Dei Giudici S."/>
            <person name="Loi F."/>
            <person name="Sanna D."/>
            <person name="Floris M."/>
            <person name="Fiori M."/>
            <person name="Sanna M.L."/>
            <person name="Madrau P."/>
            <person name="Scarpa F."/>
            <person name="Zinellu S."/>
            <person name="Giammarioli M."/>
            <person name="Cappai S."/>
            <person name="De Mia G.M."/>
            <person name="Laddomada A."/>
            <person name="Rolesu S."/>
            <person name="Oggiano A."/>
        </authorList>
    </citation>
    <scope>NUCLEOTIDE SEQUENCE [LARGE SCALE GENOMIC DNA]</scope>
    <source>
        <strain evidence="41">103917/18</strain>
        <strain evidence="42">55234/18</strain>
    </source>
</reference>
<name>A0A0A1E3P0_ASF</name>
<dbReference type="Proteomes" id="UP000142390">
    <property type="component" value="Segment"/>
</dbReference>
<evidence type="ECO:0000313" key="23">
    <source>
        <dbReference type="EMBL" id="AIY22293.1"/>
    </source>
</evidence>
<keyword evidence="11" id="KW-0460">Magnesium</keyword>
<evidence type="ECO:0000256" key="14">
    <source>
        <dbReference type="ARBA" id="ARBA00023184"/>
    </source>
</evidence>
<dbReference type="PROSITE" id="PS00893">
    <property type="entry name" value="NUDIX_BOX"/>
    <property type="match status" value="1"/>
</dbReference>
<dbReference type="Proteomes" id="UP000501990">
    <property type="component" value="Segment"/>
</dbReference>
<comment type="subunit">
    <text evidence="5">Interacts with host RPL23A.</text>
</comment>
<dbReference type="InterPro" id="IPR015797">
    <property type="entry name" value="NUDIX_hydrolase-like_dom_sf"/>
</dbReference>
<dbReference type="InterPro" id="IPR000086">
    <property type="entry name" value="NUDIX_hydrolase_dom"/>
</dbReference>
<dbReference type="SUPFAM" id="SSF55811">
    <property type="entry name" value="Nudix"/>
    <property type="match status" value="1"/>
</dbReference>
<dbReference type="GeneID" id="41902179"/>
<dbReference type="InterPro" id="IPR020084">
    <property type="entry name" value="NUDIX_hydrolase_CS"/>
</dbReference>
<dbReference type="EMBL" id="KM262844">
    <property type="protein sequence ID" value="AIY22293.1"/>
    <property type="molecule type" value="Genomic_DNA"/>
</dbReference>
<reference evidence="43 45" key="2">
    <citation type="journal article" date="2015" name="J. Gen. Virol.">
        <title>Related strains of African swine fever virus with different virulence: genome comparison and analysis.</title>
        <authorList>
            <person name="Portugal R."/>
            <person name="Coelho J."/>
            <person name="Hoper D."/>
            <person name="Little N.S."/>
            <person name="Smithson C."/>
            <person name="Upton C."/>
            <person name="Martins C."/>
            <person name="Leitao A."/>
            <person name="Keil G.M."/>
        </authorList>
    </citation>
    <scope>NUCLEOTIDE SEQUENCE [LARGE SCALE GENOMIC DNA]</scope>
    <source>
        <strain evidence="23">L60</strain>
        <strain evidence="24">NHV</strain>
    </source>
</reference>
<dbReference type="EMBL" id="KM102979">
    <property type="protein sequence ID" value="AJZ77118.1"/>
    <property type="molecule type" value="Genomic_DNA"/>
</dbReference>
<dbReference type="KEGG" id="vg:41901151"/>
<dbReference type="EMBL" id="MN270975">
    <property type="protein sequence ID" value="QIM08201.1"/>
    <property type="molecule type" value="Genomic_DNA"/>
</dbReference>
<keyword evidence="8" id="KW-0244">Early protein</keyword>
<dbReference type="Proteomes" id="UP000502695">
    <property type="component" value="Segment"/>
</dbReference>
<dbReference type="InterPro" id="IPR051325">
    <property type="entry name" value="Nudix_hydrolase_domain"/>
</dbReference>
<dbReference type="EMBL" id="KP055815">
    <property type="protein sequence ID" value="AKO62783.1"/>
    <property type="molecule type" value="Genomic_DNA"/>
</dbReference>
<evidence type="ECO:0000256" key="19">
    <source>
        <dbReference type="ARBA" id="ARBA00031526"/>
    </source>
</evidence>
<organismHost>
    <name type="scientific">Ornithodoros moubata</name>
    <name type="common">Soft tick</name>
    <name type="synonym">Argasid tick</name>
    <dbReference type="NCBI Taxonomy" id="6938"/>
</organismHost>
<evidence type="ECO:0000313" key="30">
    <source>
        <dbReference type="EMBL" id="QIM07030.1"/>
    </source>
</evidence>
<evidence type="ECO:0000256" key="11">
    <source>
        <dbReference type="ARBA" id="ARBA00022842"/>
    </source>
</evidence>
<evidence type="ECO:0000313" key="41">
    <source>
        <dbReference type="EMBL" id="QPL11836.1"/>
    </source>
</evidence>
<comment type="catalytic activity">
    <reaction evidence="20">
        <text>diphospho-myo-inositol polyphosphate + H2O = myo-inositol polyphosphate + phosphate.</text>
        <dbReference type="EC" id="3.6.1.52"/>
    </reaction>
</comment>
<evidence type="ECO:0000313" key="28">
    <source>
        <dbReference type="EMBL" id="CAD5338240.1"/>
    </source>
</evidence>
<evidence type="ECO:0000313" key="24">
    <source>
        <dbReference type="EMBL" id="AIY22451.1"/>
    </source>
</evidence>
<evidence type="ECO:0000313" key="26">
    <source>
        <dbReference type="EMBL" id="AKO62783.1"/>
    </source>
</evidence>
<evidence type="ECO:0000256" key="8">
    <source>
        <dbReference type="ARBA" id="ARBA00022518"/>
    </source>
</evidence>
<organismHost>
    <name type="scientific">Ornithodoros</name>
    <name type="common">relapsing fever ticks</name>
    <dbReference type="NCBI Taxonomy" id="6937"/>
</organismHost>
<dbReference type="Proteomes" id="UP000501465">
    <property type="component" value="Segment"/>
</dbReference>
<dbReference type="Proteomes" id="UP000500898">
    <property type="component" value="Segment"/>
</dbReference>
<evidence type="ECO:0000313" key="46">
    <source>
        <dbReference type="Proteomes" id="UP000500690"/>
    </source>
</evidence>
<evidence type="ECO:0000259" key="22">
    <source>
        <dbReference type="PROSITE" id="PS51462"/>
    </source>
</evidence>
<dbReference type="EC" id="3.6.1.52" evidence="6"/>
<evidence type="ECO:0000313" key="33">
    <source>
        <dbReference type="EMBL" id="QIM07733.1"/>
    </source>
</evidence>
<dbReference type="Proteomes" id="UP000117635">
    <property type="component" value="Segment"/>
</dbReference>
<keyword evidence="13" id="KW-1190">Host gene expression shutoff by virus</keyword>
<organismHost>
    <name type="scientific">Sus scrofa</name>
    <name type="common">Pig</name>
    <dbReference type="NCBI Taxonomy" id="9823"/>
</organismHost>
<dbReference type="EMBL" id="LR881473">
    <property type="protein sequence ID" value="CAD5338240.1"/>
    <property type="molecule type" value="Genomic_DNA"/>
</dbReference>
<dbReference type="EMBL" id="KM262845">
    <property type="protein sequence ID" value="AIY22451.1"/>
    <property type="molecule type" value="Genomic_DNA"/>
</dbReference>
<dbReference type="Proteomes" id="UP000594565">
    <property type="component" value="Segment"/>
</dbReference>
<dbReference type="GO" id="GO:0039657">
    <property type="term" value="P:symbiont-mediated suppression of host gene expression"/>
    <property type="evidence" value="ECO:0007669"/>
    <property type="project" value="UniProtKB-KW"/>
</dbReference>
<keyword evidence="9" id="KW-0945">Host-virus interaction</keyword>
<evidence type="ECO:0000256" key="6">
    <source>
        <dbReference type="ARBA" id="ARBA00012527"/>
    </source>
</evidence>
<reference evidence="44" key="1">
    <citation type="submission" date="2014-07" db="EMBL/GenBank/DDBJ databases">
        <title>Complete genome sequence of African Swine Fever Virus strain 26544/OG10 isolated in Sardinia.</title>
        <authorList>
            <person name="Dei Giudici S."/>
            <person name="Bacciu D."/>
            <person name="Sanna G."/>
            <person name="Deligios M."/>
            <person name="Oggiano A."/>
        </authorList>
    </citation>
    <scope>NUCLEOTIDE SEQUENCE [LARGE SCALE GENOMIC DNA]</scope>
</reference>
<dbReference type="Proteomes" id="UP000500690">
    <property type="component" value="Segment"/>
</dbReference>
<evidence type="ECO:0000256" key="15">
    <source>
        <dbReference type="ARBA" id="ARBA00023211"/>
    </source>
</evidence>
<organismHost>
    <name type="scientific">Potamochoerus larvatus</name>
    <name type="common">Bushpig</name>
    <dbReference type="NCBI Taxonomy" id="273792"/>
</organismHost>
<dbReference type="EMBL" id="MN270969">
    <property type="protein sequence ID" value="QIM06795.1"/>
    <property type="molecule type" value="Genomic_DNA"/>
</dbReference>
<evidence type="ECO:0000256" key="9">
    <source>
        <dbReference type="ARBA" id="ARBA00022581"/>
    </source>
</evidence>
<dbReference type="EMBL" id="MT932579">
    <property type="protein sequence ID" value="QPL12053.1"/>
    <property type="molecule type" value="Genomic_DNA"/>
</dbReference>
<dbReference type="EMBL" id="MN270976">
    <property type="protein sequence ID" value="QIM08434.1"/>
    <property type="molecule type" value="Genomic_DNA"/>
</dbReference>
<dbReference type="GeneID" id="41901472"/>
<dbReference type="Proteomes" id="UP000501235">
    <property type="component" value="Segment"/>
</dbReference>
<reference evidence="26" key="3">
    <citation type="journal article" date="2015" name="PLoS ONE">
        <title>Genome Sequence of African Swine Fever Virus BA71, the Virulent Parental Strain of the Nonpathogenic and Tissue-Culture Adapted BA71V.</title>
        <authorList>
            <person name="Rodriguez J.M."/>
            <person name="Moreno L.T."/>
            <person name="Alejo A."/>
            <person name="Lacasta A."/>
            <person name="Rodriguez F."/>
            <person name="Salas M.L."/>
        </authorList>
    </citation>
    <scope>NUCLEOTIDE SEQUENCE [LARGE SCALE GENOMIC DNA]</scope>
    <source>
        <strain evidence="26">BA71</strain>
    </source>
</reference>
<organismHost>
    <name type="scientific">Phacochoerus aethiopicus</name>
    <name type="common">Warthog</name>
    <dbReference type="NCBI Taxonomy" id="85517"/>
</organismHost>
<feature type="domain" description="Nudix hydrolase" evidence="22">
    <location>
        <begin position="97"/>
        <end position="239"/>
    </location>
</feature>
<dbReference type="EMBL" id="MT932578">
    <property type="protein sequence ID" value="QPL11836.1"/>
    <property type="molecule type" value="Genomic_DNA"/>
</dbReference>
<evidence type="ECO:0000256" key="1">
    <source>
        <dbReference type="ARBA" id="ARBA00001936"/>
    </source>
</evidence>
<dbReference type="PANTHER" id="PTHR21340:SF0">
    <property type="entry name" value="BIS(5'-NUCLEOSYL)-TETRAPHOSPHATASE [ASYMMETRICAL]"/>
    <property type="match status" value="1"/>
</dbReference>
<dbReference type="EMBL" id="MN270978">
    <property type="protein sequence ID" value="QIM08900.1"/>
    <property type="molecule type" value="Genomic_DNA"/>
</dbReference>
<proteinExistence type="inferred from homology"/>
<dbReference type="EMBL" id="KX354450">
    <property type="protein sequence ID" value="AOO54459.1"/>
    <property type="molecule type" value="Genomic_DNA"/>
</dbReference>
<dbReference type="EMBL" id="MN270971">
    <property type="protein sequence ID" value="QIM07265.1"/>
    <property type="molecule type" value="Genomic_DNA"/>
</dbReference>
<dbReference type="GeneID" id="41901151"/>